<dbReference type="OrthoDB" id="8613813at2"/>
<proteinExistence type="predicted"/>
<feature type="domain" description="Putative tail fiber protein gp53-like C-terminal" evidence="1">
    <location>
        <begin position="494"/>
        <end position="573"/>
    </location>
</feature>
<sequence length="573" mass="57363">MTALVFKLSDAGRAAFVNPSNTGTVARTVVSVGITATAFAPTAALAAVPNEIKRLATISGAAVGDDTVHVTIRDESADVYSARGFGLYLDNGVLLGTCSQAGVIVEKSAGALMLLATDLRFIDSAVPASAVQFGNADFMNPPATTSRQGVVELATPDEAVTGTDAARAVTPLALASVANLLMQAIYTRATWGTTLNAYGISDAYTKTAVDQLLAGKAAKGTTLGAYGIADAYTKASVDQALAAKADKGTTLGAYGITDAYTAAAVDQLLAGKAAKGTTLAAYGISDAAPASHVGATGAAHGVATSSAAGFMSAADKAKLDGVQAGAQQQAVTSVAGRSGAVTLSKADVGLGAVNNTADSAKSVASAAKLTTARKINGVDFDGSANITVYDETKLPKTGGTVTGNVIAQQEGKGGVAIRSTATDGRTGLVSFDGQNGTRQGYIGYSNSESTTMDGGSLTYAAAAHAFYGAMTRNGKNIVDIAEFVASIAANGYCKLPNGLIVQWGTYTGLSSGNTVVYWPMTFPNLCFGGVASFANSFATSADGGLGLAAVYTTSGTIRSSQGSASAFVIVIGY</sequence>
<accession>A0A4R2MG27</accession>
<dbReference type="Pfam" id="PF21882">
    <property type="entry name" value="Gp53-like_C"/>
    <property type="match status" value="1"/>
</dbReference>
<evidence type="ECO:0000313" key="3">
    <source>
        <dbReference type="Proteomes" id="UP000295106"/>
    </source>
</evidence>
<dbReference type="Gene3D" id="2.60.40.3940">
    <property type="match status" value="1"/>
</dbReference>
<dbReference type="InterPro" id="IPR054075">
    <property type="entry name" value="Gp53-like_C"/>
</dbReference>
<dbReference type="Proteomes" id="UP000295106">
    <property type="component" value="Unassembled WGS sequence"/>
</dbReference>
<name>A0A4R2MG27_RUBGE</name>
<dbReference type="RefSeq" id="WP_132644684.1">
    <property type="nucleotide sequence ID" value="NZ_NRRI01000002.1"/>
</dbReference>
<comment type="caution">
    <text evidence="2">The sequence shown here is derived from an EMBL/GenBank/DDBJ whole genome shotgun (WGS) entry which is preliminary data.</text>
</comment>
<organism evidence="2 3">
    <name type="scientific">Rubrivivax gelatinosus</name>
    <name type="common">Rhodocyclus gelatinosus</name>
    <name type="synonym">Rhodopseudomonas gelatinosa</name>
    <dbReference type="NCBI Taxonomy" id="28068"/>
    <lineage>
        <taxon>Bacteria</taxon>
        <taxon>Pseudomonadati</taxon>
        <taxon>Pseudomonadota</taxon>
        <taxon>Betaproteobacteria</taxon>
        <taxon>Burkholderiales</taxon>
        <taxon>Sphaerotilaceae</taxon>
        <taxon>Rubrivivax</taxon>
    </lineage>
</organism>
<evidence type="ECO:0000259" key="1">
    <source>
        <dbReference type="Pfam" id="PF21882"/>
    </source>
</evidence>
<reference evidence="2 3" key="1">
    <citation type="submission" date="2019-03" db="EMBL/GenBank/DDBJ databases">
        <title>Genomic Encyclopedia of Type Strains, Phase IV (KMG-IV): sequencing the most valuable type-strain genomes for metagenomic binning, comparative biology and taxonomic classification.</title>
        <authorList>
            <person name="Goeker M."/>
        </authorList>
    </citation>
    <scope>NUCLEOTIDE SEQUENCE [LARGE SCALE GENOMIC DNA]</scope>
    <source>
        <strain evidence="2 3">DSM 1709</strain>
    </source>
</reference>
<dbReference type="EMBL" id="SLXD01000001">
    <property type="protein sequence ID" value="TCP05700.1"/>
    <property type="molecule type" value="Genomic_DNA"/>
</dbReference>
<dbReference type="AlphaFoldDB" id="A0A4R2MG27"/>
<protein>
    <recommendedName>
        <fullName evidence="1">Putative tail fiber protein gp53-like C-terminal domain-containing protein</fullName>
    </recommendedName>
</protein>
<evidence type="ECO:0000313" key="2">
    <source>
        <dbReference type="EMBL" id="TCP05700.1"/>
    </source>
</evidence>
<gene>
    <name evidence="2" type="ORF">EV684_101574</name>
</gene>